<feature type="compositionally biased region" description="Basic and acidic residues" evidence="1">
    <location>
        <begin position="71"/>
        <end position="90"/>
    </location>
</feature>
<dbReference type="Proteomes" id="UP000095287">
    <property type="component" value="Unplaced"/>
</dbReference>
<feature type="compositionally biased region" description="Polar residues" evidence="1">
    <location>
        <begin position="60"/>
        <end position="69"/>
    </location>
</feature>
<evidence type="ECO:0000313" key="2">
    <source>
        <dbReference type="Proteomes" id="UP000095287"/>
    </source>
</evidence>
<evidence type="ECO:0000256" key="1">
    <source>
        <dbReference type="SAM" id="MobiDB-lite"/>
    </source>
</evidence>
<evidence type="ECO:0000313" key="3">
    <source>
        <dbReference type="WBParaSite" id="L893_g19406.t1"/>
    </source>
</evidence>
<name>A0A1I7YT08_9BILA</name>
<sequence length="116" mass="12543">MESGTTLDYENRAWTGVHLNSTANAPTQALTLRRQEAQCIGASSKDQPIKKRRPRDKSRLSPSPMTQGGRSHAELRENNVESAIGRRDRSSVAPLGSAKTRALFAQPDKASAPASS</sequence>
<feature type="region of interest" description="Disordered" evidence="1">
    <location>
        <begin position="34"/>
        <end position="116"/>
    </location>
</feature>
<protein>
    <submittedName>
        <fullName evidence="3">Uncharacterized protein</fullName>
    </submittedName>
</protein>
<dbReference type="AlphaFoldDB" id="A0A1I7YT08"/>
<proteinExistence type="predicted"/>
<accession>A0A1I7YT08</accession>
<keyword evidence="2" id="KW-1185">Reference proteome</keyword>
<organism evidence="2 3">
    <name type="scientific">Steinernema glaseri</name>
    <dbReference type="NCBI Taxonomy" id="37863"/>
    <lineage>
        <taxon>Eukaryota</taxon>
        <taxon>Metazoa</taxon>
        <taxon>Ecdysozoa</taxon>
        <taxon>Nematoda</taxon>
        <taxon>Chromadorea</taxon>
        <taxon>Rhabditida</taxon>
        <taxon>Tylenchina</taxon>
        <taxon>Panagrolaimomorpha</taxon>
        <taxon>Strongyloidoidea</taxon>
        <taxon>Steinernematidae</taxon>
        <taxon>Steinernema</taxon>
    </lineage>
</organism>
<reference evidence="3" key="1">
    <citation type="submission" date="2016-11" db="UniProtKB">
        <authorList>
            <consortium name="WormBaseParasite"/>
        </authorList>
    </citation>
    <scope>IDENTIFICATION</scope>
</reference>
<dbReference type="WBParaSite" id="L893_g19406.t1">
    <property type="protein sequence ID" value="L893_g19406.t1"/>
    <property type="gene ID" value="L893_g19406"/>
</dbReference>